<keyword evidence="2" id="KW-0997">Cell inner membrane</keyword>
<dbReference type="GO" id="GO:0005886">
    <property type="term" value="C:plasma membrane"/>
    <property type="evidence" value="ECO:0007669"/>
    <property type="project" value="UniProtKB-SubCell"/>
</dbReference>
<keyword evidence="3" id="KW-0472">Membrane</keyword>
<keyword evidence="2" id="KW-1003">Cell membrane</keyword>
<feature type="transmembrane region" description="Helical" evidence="3">
    <location>
        <begin position="31"/>
        <end position="52"/>
    </location>
</feature>
<dbReference type="Gene3D" id="1.20.1250.20">
    <property type="entry name" value="MFS general substrate transporter like domains"/>
    <property type="match status" value="1"/>
</dbReference>
<dbReference type="Proteomes" id="UP000255534">
    <property type="component" value="Unassembled WGS sequence"/>
</dbReference>
<dbReference type="AlphaFoldDB" id="A0A379UQI1"/>
<protein>
    <submittedName>
        <fullName evidence="4">Major facilitator superfamily nitrite extrusion protein</fullName>
    </submittedName>
</protein>
<reference evidence="4 5" key="1">
    <citation type="submission" date="2018-06" db="EMBL/GenBank/DDBJ databases">
        <authorList>
            <consortium name="Pathogen Informatics"/>
            <person name="Doyle S."/>
        </authorList>
    </citation>
    <scope>NUCLEOTIDE SEQUENCE [LARGE SCALE GENOMIC DNA]</scope>
    <source>
        <strain evidence="4 5">NCTC5798</strain>
    </source>
</reference>
<comment type="subcellular location">
    <subcellularLocation>
        <location evidence="1">Cell inner membrane</location>
        <topology evidence="1">Multi-pass membrane protein</topology>
    </subcellularLocation>
</comment>
<gene>
    <name evidence="4" type="primary">narK_4</name>
    <name evidence="4" type="ORF">NCTC5798_01703</name>
</gene>
<organism evidence="4 5">
    <name type="scientific">Salmonella enterica I</name>
    <dbReference type="NCBI Taxonomy" id="59201"/>
    <lineage>
        <taxon>Bacteria</taxon>
        <taxon>Pseudomonadati</taxon>
        <taxon>Pseudomonadota</taxon>
        <taxon>Gammaproteobacteria</taxon>
        <taxon>Enterobacterales</taxon>
        <taxon>Enterobacteriaceae</taxon>
        <taxon>Salmonella</taxon>
    </lineage>
</organism>
<proteinExistence type="predicted"/>
<evidence type="ECO:0000256" key="1">
    <source>
        <dbReference type="ARBA" id="ARBA00004429"/>
    </source>
</evidence>
<evidence type="ECO:0000313" key="5">
    <source>
        <dbReference type="Proteomes" id="UP000255534"/>
    </source>
</evidence>
<evidence type="ECO:0000313" key="4">
    <source>
        <dbReference type="EMBL" id="SUG70584.1"/>
    </source>
</evidence>
<evidence type="ECO:0000256" key="3">
    <source>
        <dbReference type="SAM" id="Phobius"/>
    </source>
</evidence>
<accession>A0A379UQI1</accession>
<keyword evidence="3" id="KW-1133">Transmembrane helix</keyword>
<keyword evidence="3" id="KW-0812">Transmembrane</keyword>
<dbReference type="EMBL" id="UGXK01000001">
    <property type="protein sequence ID" value="SUG70584.1"/>
    <property type="molecule type" value="Genomic_DNA"/>
</dbReference>
<dbReference type="InterPro" id="IPR036259">
    <property type="entry name" value="MFS_trans_sf"/>
</dbReference>
<sequence length="60" mass="6518">MQLVAPLVVSLSIFAAFGSHGVEQPDGSQLYLANAAWIWVPFLAIFTLAAWFGHERTGDV</sequence>
<name>A0A379UQI1_SALET</name>
<evidence type="ECO:0000256" key="2">
    <source>
        <dbReference type="ARBA" id="ARBA00022519"/>
    </source>
</evidence>